<organism evidence="1">
    <name type="scientific">Pithovirus LCPAC201</name>
    <dbReference type="NCBI Taxonomy" id="2506591"/>
    <lineage>
        <taxon>Viruses</taxon>
        <taxon>Pithoviruses</taxon>
    </lineage>
</organism>
<sequence>MMGTRGDYSTPYVVPPVVSPPRNLISPVVVTPRTTVVTPGSLSRLPSVNQSILSDVNRRVSAPVVTPGALGQIAGFGSTVTTPTIISSTPTVLQPVAMREKTIEEKLAEKGYIVIDKIFVQDAVGILPQYFKAKNNFGQTVFIELDTVGDVVYENESQTMIVTQNASMVPVSKQIGTYECSMSGGACGVAFDCDGEICTLIKSIDSPDQPTRLILTTASRPQTKSLTLSDSPTAYTVVRLSDILADPLATAGIIEKSTSSIRNAGYQECKENWNDFEKATSEMKMSATEFSSTSSMILDRLASDLRTLNNFRAAYVKSPPTTEEAKEKYQSVVYNIDNRQELLVALFAICQAIPTSTQVIKEQGVALKESAQDLRNIFQNLGTVVSGSTIPKVSQTI</sequence>
<dbReference type="EMBL" id="MK500498">
    <property type="protein sequence ID" value="QBK90769.1"/>
    <property type="molecule type" value="Genomic_DNA"/>
</dbReference>
<evidence type="ECO:0000313" key="1">
    <source>
        <dbReference type="EMBL" id="QBK90769.1"/>
    </source>
</evidence>
<accession>A0A481Z6L1</accession>
<reference evidence="1" key="1">
    <citation type="journal article" date="2019" name="MBio">
        <title>Virus Genomes from Deep Sea Sediments Expand the Ocean Megavirome and Support Independent Origins of Viral Gigantism.</title>
        <authorList>
            <person name="Backstrom D."/>
            <person name="Yutin N."/>
            <person name="Jorgensen S.L."/>
            <person name="Dharamshi J."/>
            <person name="Homa F."/>
            <person name="Zaremba-Niedwiedzka K."/>
            <person name="Spang A."/>
            <person name="Wolf Y.I."/>
            <person name="Koonin E.V."/>
            <person name="Ettema T.J."/>
        </authorList>
    </citation>
    <scope>NUCLEOTIDE SEQUENCE</scope>
</reference>
<proteinExistence type="predicted"/>
<name>A0A481Z6L1_9VIRU</name>
<gene>
    <name evidence="1" type="ORF">LCPAC201_00700</name>
</gene>
<protein>
    <submittedName>
        <fullName evidence="1">Uncharacterized protein</fullName>
    </submittedName>
</protein>